<dbReference type="Proteomes" id="UP000652219">
    <property type="component" value="Unassembled WGS sequence"/>
</dbReference>
<sequence length="468" mass="50530">MRVLLAAQFLLTAVSSLAIRAVTISDELNALLTDSDATVNLRARWSSYNAPDPAVVVNVRSECDVAAVVKYCTDNDLPFLAQNGGNGWANTFNLGQNGVLINLAGLNAVTVSEDKTEATIGGGAIINETIQAANAAGVLVLTGNCNCVGAVGAMLGGGFGNLMGEVGQGVDTILSMRVVVASGDIIDVSPDCNPDLFWAMRGAGPNFGIVTSATVRARPATDEERTAFLTTIIFTGDRVAEVAQAVEDLPLTPKQVVFLILANPGPPLNAPAVIIQGFLHEGTEEEGREAFAPIYELGPVFNVSSVAPYTGWNAPNDGFCSRGVRRPAYSAAIDGMHPENWEEIFELFSEFQAKAPTTSILIERYNMVKSRRAPEWSASFQYELRELFAQAIIIPSYNDSSLDAEANVFGQKVRDIFRFTDENPTYINFAHGDESLEEIFGDSLDRLREVKAEWDPTDVFNQWFNIDA</sequence>
<dbReference type="Gene3D" id="3.40.462.20">
    <property type="match status" value="1"/>
</dbReference>
<evidence type="ECO:0000256" key="2">
    <source>
        <dbReference type="ARBA" id="ARBA00005466"/>
    </source>
</evidence>
<dbReference type="InterPro" id="IPR012951">
    <property type="entry name" value="BBE"/>
</dbReference>
<dbReference type="InterPro" id="IPR050416">
    <property type="entry name" value="FAD-linked_Oxidoreductase"/>
</dbReference>
<comment type="similarity">
    <text evidence="2">Belongs to the oxygen-dependent FAD-linked oxidoreductase family.</text>
</comment>
<dbReference type="InterPro" id="IPR006094">
    <property type="entry name" value="Oxid_FAD_bind_N"/>
</dbReference>
<dbReference type="SUPFAM" id="SSF56176">
    <property type="entry name" value="FAD-binding/transporter-associated domain-like"/>
    <property type="match status" value="1"/>
</dbReference>
<gene>
    <name evidence="8" type="ORF">CSOJ01_13646</name>
</gene>
<keyword evidence="4" id="KW-0274">FAD</keyword>
<dbReference type="Gene3D" id="3.30.465.10">
    <property type="match status" value="1"/>
</dbReference>
<keyword evidence="6" id="KW-0732">Signal</keyword>
<dbReference type="Gene3D" id="3.30.43.10">
    <property type="entry name" value="Uridine Diphospho-n-acetylenolpyruvylglucosamine Reductase, domain 2"/>
    <property type="match status" value="1"/>
</dbReference>
<dbReference type="InterPro" id="IPR016166">
    <property type="entry name" value="FAD-bd_PCMH"/>
</dbReference>
<evidence type="ECO:0000256" key="6">
    <source>
        <dbReference type="SAM" id="SignalP"/>
    </source>
</evidence>
<evidence type="ECO:0000256" key="1">
    <source>
        <dbReference type="ARBA" id="ARBA00001974"/>
    </source>
</evidence>
<keyword evidence="9" id="KW-1185">Reference proteome</keyword>
<dbReference type="InterPro" id="IPR016169">
    <property type="entry name" value="FAD-bd_PCMH_sub2"/>
</dbReference>
<dbReference type="AlphaFoldDB" id="A0A8H6ISV1"/>
<keyword evidence="5" id="KW-0560">Oxidoreductase</keyword>
<evidence type="ECO:0000259" key="7">
    <source>
        <dbReference type="PROSITE" id="PS51387"/>
    </source>
</evidence>
<evidence type="ECO:0000313" key="8">
    <source>
        <dbReference type="EMBL" id="KAF6794629.1"/>
    </source>
</evidence>
<dbReference type="PANTHER" id="PTHR42973">
    <property type="entry name" value="BINDING OXIDOREDUCTASE, PUTATIVE (AFU_ORTHOLOGUE AFUA_1G17690)-RELATED"/>
    <property type="match status" value="1"/>
</dbReference>
<evidence type="ECO:0000313" key="9">
    <source>
        <dbReference type="Proteomes" id="UP000652219"/>
    </source>
</evidence>
<protein>
    <submittedName>
        <fullName evidence="8">FAD binding domain-containing protein</fullName>
    </submittedName>
</protein>
<dbReference type="GO" id="GO:0016491">
    <property type="term" value="F:oxidoreductase activity"/>
    <property type="evidence" value="ECO:0007669"/>
    <property type="project" value="UniProtKB-KW"/>
</dbReference>
<evidence type="ECO:0000256" key="4">
    <source>
        <dbReference type="ARBA" id="ARBA00022827"/>
    </source>
</evidence>
<feature type="chain" id="PRO_5034410271" evidence="6">
    <location>
        <begin position="19"/>
        <end position="468"/>
    </location>
</feature>
<feature type="domain" description="FAD-binding PCMH-type" evidence="7">
    <location>
        <begin position="49"/>
        <end position="220"/>
    </location>
</feature>
<dbReference type="GO" id="GO:0071949">
    <property type="term" value="F:FAD binding"/>
    <property type="evidence" value="ECO:0007669"/>
    <property type="project" value="InterPro"/>
</dbReference>
<evidence type="ECO:0000256" key="3">
    <source>
        <dbReference type="ARBA" id="ARBA00022630"/>
    </source>
</evidence>
<keyword evidence="3" id="KW-0285">Flavoprotein</keyword>
<dbReference type="Pfam" id="PF01565">
    <property type="entry name" value="FAD_binding_4"/>
    <property type="match status" value="1"/>
</dbReference>
<comment type="caution">
    <text evidence="8">The sequence shown here is derived from an EMBL/GenBank/DDBJ whole genome shotgun (WGS) entry which is preliminary data.</text>
</comment>
<feature type="signal peptide" evidence="6">
    <location>
        <begin position="1"/>
        <end position="18"/>
    </location>
</feature>
<comment type="cofactor">
    <cofactor evidence="1">
        <name>FAD</name>
        <dbReference type="ChEBI" id="CHEBI:57692"/>
    </cofactor>
</comment>
<dbReference type="PROSITE" id="PS51387">
    <property type="entry name" value="FAD_PCMH"/>
    <property type="match status" value="1"/>
</dbReference>
<reference evidence="8 9" key="1">
    <citation type="journal article" date="2020" name="Phytopathology">
        <title>Genome Sequence Resources of Colletotrichum truncatum, C. plurivorum, C. musicola, and C. sojae: Four Species Pathogenic to Soybean (Glycine max).</title>
        <authorList>
            <person name="Rogerio F."/>
            <person name="Boufleur T.R."/>
            <person name="Ciampi-Guillardi M."/>
            <person name="Sukno S.A."/>
            <person name="Thon M.R."/>
            <person name="Massola Junior N.S."/>
            <person name="Baroncelli R."/>
        </authorList>
    </citation>
    <scope>NUCLEOTIDE SEQUENCE [LARGE SCALE GENOMIC DNA]</scope>
    <source>
        <strain evidence="8 9">LFN0009</strain>
    </source>
</reference>
<evidence type="ECO:0000256" key="5">
    <source>
        <dbReference type="ARBA" id="ARBA00023002"/>
    </source>
</evidence>
<organism evidence="8 9">
    <name type="scientific">Colletotrichum sojae</name>
    <dbReference type="NCBI Taxonomy" id="2175907"/>
    <lineage>
        <taxon>Eukaryota</taxon>
        <taxon>Fungi</taxon>
        <taxon>Dikarya</taxon>
        <taxon>Ascomycota</taxon>
        <taxon>Pezizomycotina</taxon>
        <taxon>Sordariomycetes</taxon>
        <taxon>Hypocreomycetidae</taxon>
        <taxon>Glomerellales</taxon>
        <taxon>Glomerellaceae</taxon>
        <taxon>Colletotrichum</taxon>
        <taxon>Colletotrichum orchidearum species complex</taxon>
    </lineage>
</organism>
<dbReference type="PANTHER" id="PTHR42973:SF39">
    <property type="entry name" value="FAD-BINDING PCMH-TYPE DOMAIN-CONTAINING PROTEIN"/>
    <property type="match status" value="1"/>
</dbReference>
<dbReference type="Pfam" id="PF08031">
    <property type="entry name" value="BBE"/>
    <property type="match status" value="1"/>
</dbReference>
<accession>A0A8H6ISV1</accession>
<dbReference type="InterPro" id="IPR036318">
    <property type="entry name" value="FAD-bd_PCMH-like_sf"/>
</dbReference>
<proteinExistence type="inferred from homology"/>
<dbReference type="EMBL" id="WIGN01000406">
    <property type="protein sequence ID" value="KAF6794629.1"/>
    <property type="molecule type" value="Genomic_DNA"/>
</dbReference>
<dbReference type="InterPro" id="IPR016167">
    <property type="entry name" value="FAD-bd_PCMH_sub1"/>
</dbReference>
<name>A0A8H6ISV1_9PEZI</name>